<organism evidence="10 11">
    <name type="scientific">Hucho hucho</name>
    <name type="common">huchen</name>
    <dbReference type="NCBI Taxonomy" id="62062"/>
    <lineage>
        <taxon>Eukaryota</taxon>
        <taxon>Metazoa</taxon>
        <taxon>Chordata</taxon>
        <taxon>Craniata</taxon>
        <taxon>Vertebrata</taxon>
        <taxon>Euteleostomi</taxon>
        <taxon>Actinopterygii</taxon>
        <taxon>Neopterygii</taxon>
        <taxon>Teleostei</taxon>
        <taxon>Protacanthopterygii</taxon>
        <taxon>Salmoniformes</taxon>
        <taxon>Salmonidae</taxon>
        <taxon>Salmoninae</taxon>
        <taxon>Hucho</taxon>
    </lineage>
</organism>
<evidence type="ECO:0000256" key="1">
    <source>
        <dbReference type="ARBA" id="ARBA00004123"/>
    </source>
</evidence>
<protein>
    <recommendedName>
        <fullName evidence="9">PHD-type domain-containing protein</fullName>
    </recommendedName>
</protein>
<dbReference type="GO" id="GO:0008270">
    <property type="term" value="F:zinc ion binding"/>
    <property type="evidence" value="ECO:0007669"/>
    <property type="project" value="UniProtKB-KW"/>
</dbReference>
<dbReference type="Ensembl" id="ENSHHUT00000045738.1">
    <property type="protein sequence ID" value="ENSHHUP00000044092.1"/>
    <property type="gene ID" value="ENSHHUG00000027033.1"/>
</dbReference>
<evidence type="ECO:0000256" key="5">
    <source>
        <dbReference type="ARBA" id="ARBA00022833"/>
    </source>
</evidence>
<dbReference type="GO" id="GO:0042800">
    <property type="term" value="F:histone H3K4 methyltransferase activity"/>
    <property type="evidence" value="ECO:0007669"/>
    <property type="project" value="TreeGrafter"/>
</dbReference>
<evidence type="ECO:0000256" key="8">
    <source>
        <dbReference type="ARBA" id="ARBA00023242"/>
    </source>
</evidence>
<reference evidence="10" key="3">
    <citation type="submission" date="2025-09" db="UniProtKB">
        <authorList>
            <consortium name="Ensembl"/>
        </authorList>
    </citation>
    <scope>IDENTIFICATION</scope>
</reference>
<dbReference type="STRING" id="62062.ENSHHUP00000044092"/>
<keyword evidence="2" id="KW-0479">Metal-binding</keyword>
<evidence type="ECO:0000256" key="4">
    <source>
        <dbReference type="ARBA" id="ARBA00022771"/>
    </source>
</evidence>
<proteinExistence type="predicted"/>
<evidence type="ECO:0000313" key="11">
    <source>
        <dbReference type="Proteomes" id="UP000314982"/>
    </source>
</evidence>
<reference evidence="10" key="2">
    <citation type="submission" date="2025-08" db="UniProtKB">
        <authorList>
            <consortium name="Ensembl"/>
        </authorList>
    </citation>
    <scope>IDENTIFICATION</scope>
</reference>
<comment type="subcellular location">
    <subcellularLocation>
        <location evidence="1">Nucleus</location>
    </subcellularLocation>
</comment>
<sequence length="147" mass="16083">MTVPLWSSQSPQRGSQRPLWLQRTPLKLLLPLPAQTESSVRVCALCNCVERSLHGQRELRHFGPFSSRPALEPSASLLPGPGNDDLSSIGFSDSDASCLATLFDDTGGCWVHHWCAVWSEGVKQVEEAEEELENVDKAVISGTQRVG</sequence>
<dbReference type="Proteomes" id="UP000314982">
    <property type="component" value="Unassembled WGS sequence"/>
</dbReference>
<evidence type="ECO:0000256" key="7">
    <source>
        <dbReference type="ARBA" id="ARBA00023163"/>
    </source>
</evidence>
<reference evidence="11" key="1">
    <citation type="submission" date="2018-06" db="EMBL/GenBank/DDBJ databases">
        <title>Genome assembly of Danube salmon.</title>
        <authorList>
            <person name="Macqueen D.J."/>
            <person name="Gundappa M.K."/>
        </authorList>
    </citation>
    <scope>NUCLEOTIDE SEQUENCE [LARGE SCALE GENOMIC DNA]</scope>
</reference>
<dbReference type="GO" id="GO:0003713">
    <property type="term" value="F:transcription coactivator activity"/>
    <property type="evidence" value="ECO:0007669"/>
    <property type="project" value="TreeGrafter"/>
</dbReference>
<dbReference type="PANTHER" id="PTHR45888">
    <property type="entry name" value="HL01030P-RELATED"/>
    <property type="match status" value="1"/>
</dbReference>
<evidence type="ECO:0000256" key="3">
    <source>
        <dbReference type="ARBA" id="ARBA00022737"/>
    </source>
</evidence>
<keyword evidence="4" id="KW-0863">Zinc-finger</keyword>
<accession>A0A4W5N075</accession>
<evidence type="ECO:0000313" key="10">
    <source>
        <dbReference type="Ensembl" id="ENSHHUP00000044092.1"/>
    </source>
</evidence>
<dbReference type="GO" id="GO:0045944">
    <property type="term" value="P:positive regulation of transcription by RNA polymerase II"/>
    <property type="evidence" value="ECO:0007669"/>
    <property type="project" value="TreeGrafter"/>
</dbReference>
<keyword evidence="6" id="KW-0805">Transcription regulation</keyword>
<dbReference type="InterPro" id="IPR034732">
    <property type="entry name" value="EPHD"/>
</dbReference>
<keyword evidence="3" id="KW-0677">Repeat</keyword>
<dbReference type="PANTHER" id="PTHR45888:SF2">
    <property type="entry name" value="HISTONE-LYSINE N-METHYLTRANSFERASE 2D"/>
    <property type="match status" value="1"/>
</dbReference>
<keyword evidence="8" id="KW-0539">Nucleus</keyword>
<evidence type="ECO:0000256" key="6">
    <source>
        <dbReference type="ARBA" id="ARBA00023015"/>
    </source>
</evidence>
<name>A0A4W5N075_9TELE</name>
<keyword evidence="5" id="KW-0862">Zinc</keyword>
<dbReference type="GO" id="GO:0044666">
    <property type="term" value="C:MLL3/4 complex"/>
    <property type="evidence" value="ECO:0007669"/>
    <property type="project" value="TreeGrafter"/>
</dbReference>
<evidence type="ECO:0000259" key="9">
    <source>
        <dbReference type="PROSITE" id="PS51805"/>
    </source>
</evidence>
<keyword evidence="11" id="KW-1185">Reference proteome</keyword>
<dbReference type="PROSITE" id="PS51805">
    <property type="entry name" value="EPHD"/>
    <property type="match status" value="1"/>
</dbReference>
<evidence type="ECO:0000256" key="2">
    <source>
        <dbReference type="ARBA" id="ARBA00022723"/>
    </source>
</evidence>
<keyword evidence="7" id="KW-0804">Transcription</keyword>
<feature type="domain" description="PHD-type" evidence="9">
    <location>
        <begin position="74"/>
        <end position="147"/>
    </location>
</feature>
<dbReference type="AlphaFoldDB" id="A0A4W5N075"/>